<feature type="compositionally biased region" description="Basic and acidic residues" evidence="5">
    <location>
        <begin position="391"/>
        <end position="406"/>
    </location>
</feature>
<accession>A0ABQ9XQS7</accession>
<dbReference type="PROSITE" id="PS00108">
    <property type="entry name" value="PROTEIN_KINASE_ST"/>
    <property type="match status" value="1"/>
</dbReference>
<sequence length="551" mass="61568">MNDVIMMSSDPTDVLVLEKSIGKGGFGMVSKCTWRGLELAMKRDNKKHRSCSLKTEADVLCELQGMPHFPVMYQSGMIDSTYFITMELLGKNLRSISARTPSGCLSDTSVAYIGLQAVEAIELLHSKGFVHRDIKPRNFVVGRGKQADTLYLIDFGLAKKFNHFTQSSKRSGGHGFRGTVRYASIAAHKGYRLCAVDDLWSLLYSLVQLTKGELPWGKIKDKKIVYRSKLAHHNHTLVEGMPAAYTAIVDSLRHTRHTSLPDYAHLKALFLSILSNTPTPNQLSSPALAPSHPLSPSPSPTPSLTSTHPTSPTVKPQPIHTFGTDPIRVVLEWGSRMEVDIVPDAVMNNSTVILADHNFQKLRHHARQNSPHSRRSTRTPAENVLDVTENEGEHTEYVFEGDKENHLSTTTLNPPSSRSSRRRKEKPSTALREMGKVSESEDESVEMSTAERGGHSTDYHRPHSHHRHSKSDSERKKEREEDTSVKSSEIPKTRSTSKLGPLQQPQQVEQMAEIEKTTPSLDPPDTKEEEKEERVEENGKTAEKECGCVLY</sequence>
<evidence type="ECO:0000256" key="2">
    <source>
        <dbReference type="ARBA" id="ARBA00022741"/>
    </source>
</evidence>
<keyword evidence="7" id="KW-0418">Kinase</keyword>
<dbReference type="Proteomes" id="UP001281761">
    <property type="component" value="Unassembled WGS sequence"/>
</dbReference>
<evidence type="ECO:0000313" key="8">
    <source>
        <dbReference type="Proteomes" id="UP001281761"/>
    </source>
</evidence>
<comment type="caution">
    <text evidence="7">The sequence shown here is derived from an EMBL/GenBank/DDBJ whole genome shotgun (WGS) entry which is preliminary data.</text>
</comment>
<dbReference type="InterPro" id="IPR008271">
    <property type="entry name" value="Ser/Thr_kinase_AS"/>
</dbReference>
<dbReference type="PROSITE" id="PS00107">
    <property type="entry name" value="PROTEIN_KINASE_ATP"/>
    <property type="match status" value="1"/>
</dbReference>
<feature type="compositionally biased region" description="Low complexity" evidence="5">
    <location>
        <begin position="302"/>
        <end position="313"/>
    </location>
</feature>
<evidence type="ECO:0000256" key="5">
    <source>
        <dbReference type="SAM" id="MobiDB-lite"/>
    </source>
</evidence>
<evidence type="ECO:0000256" key="3">
    <source>
        <dbReference type="ARBA" id="ARBA00022840"/>
    </source>
</evidence>
<feature type="compositionally biased region" description="Low complexity" evidence="5">
    <location>
        <begin position="283"/>
        <end position="292"/>
    </location>
</feature>
<feature type="region of interest" description="Disordered" evidence="5">
    <location>
        <begin position="281"/>
        <end position="321"/>
    </location>
</feature>
<dbReference type="SUPFAM" id="SSF56112">
    <property type="entry name" value="Protein kinase-like (PK-like)"/>
    <property type="match status" value="1"/>
</dbReference>
<dbReference type="InterPro" id="IPR017441">
    <property type="entry name" value="Protein_kinase_ATP_BS"/>
</dbReference>
<evidence type="ECO:0000259" key="6">
    <source>
        <dbReference type="PROSITE" id="PS50011"/>
    </source>
</evidence>
<feature type="compositionally biased region" description="Basic and acidic residues" evidence="5">
    <location>
        <begin position="452"/>
        <end position="461"/>
    </location>
</feature>
<dbReference type="EMBL" id="JARBJD010000077">
    <property type="protein sequence ID" value="KAK2954481.1"/>
    <property type="molecule type" value="Genomic_DNA"/>
</dbReference>
<gene>
    <name evidence="7" type="ORF">BLNAU_10501</name>
</gene>
<dbReference type="InterPro" id="IPR050235">
    <property type="entry name" value="CK1_Ser-Thr_kinase"/>
</dbReference>
<feature type="compositionally biased region" description="Basic residues" evidence="5">
    <location>
        <begin position="363"/>
        <end position="377"/>
    </location>
</feature>
<keyword evidence="2 4" id="KW-0547">Nucleotide-binding</keyword>
<dbReference type="Gene3D" id="1.10.510.10">
    <property type="entry name" value="Transferase(Phosphotransferase) domain 1"/>
    <property type="match status" value="1"/>
</dbReference>
<dbReference type="SMART" id="SM00220">
    <property type="entry name" value="S_TKc"/>
    <property type="match status" value="1"/>
</dbReference>
<keyword evidence="3 4" id="KW-0067">ATP-binding</keyword>
<name>A0ABQ9XQS7_9EUKA</name>
<organism evidence="7 8">
    <name type="scientific">Blattamonas nauphoetae</name>
    <dbReference type="NCBI Taxonomy" id="2049346"/>
    <lineage>
        <taxon>Eukaryota</taxon>
        <taxon>Metamonada</taxon>
        <taxon>Preaxostyla</taxon>
        <taxon>Oxymonadida</taxon>
        <taxon>Blattamonas</taxon>
    </lineage>
</organism>
<dbReference type="EC" id="2.7.11.1" evidence="1"/>
<protein>
    <recommendedName>
        <fullName evidence="1">non-specific serine/threonine protein kinase</fullName>
        <ecNumber evidence="1">2.7.11.1</ecNumber>
    </recommendedName>
</protein>
<keyword evidence="7" id="KW-0808">Transferase</keyword>
<dbReference type="InterPro" id="IPR011009">
    <property type="entry name" value="Kinase-like_dom_sf"/>
</dbReference>
<feature type="region of interest" description="Disordered" evidence="5">
    <location>
        <begin position="363"/>
        <end position="547"/>
    </location>
</feature>
<reference evidence="7 8" key="1">
    <citation type="journal article" date="2022" name="bioRxiv">
        <title>Genomics of Preaxostyla Flagellates Illuminates Evolutionary Transitions and the Path Towards Mitochondrial Loss.</title>
        <authorList>
            <person name="Novak L.V.F."/>
            <person name="Treitli S.C."/>
            <person name="Pyrih J."/>
            <person name="Halakuc P."/>
            <person name="Pipaliya S.V."/>
            <person name="Vacek V."/>
            <person name="Brzon O."/>
            <person name="Soukal P."/>
            <person name="Eme L."/>
            <person name="Dacks J.B."/>
            <person name="Karnkowska A."/>
            <person name="Elias M."/>
            <person name="Hampl V."/>
        </authorList>
    </citation>
    <scope>NUCLEOTIDE SEQUENCE [LARGE SCALE GENOMIC DNA]</scope>
    <source>
        <strain evidence="7">NAU3</strain>
        <tissue evidence="7">Gut</tissue>
    </source>
</reference>
<dbReference type="PANTHER" id="PTHR11909">
    <property type="entry name" value="CASEIN KINASE-RELATED"/>
    <property type="match status" value="1"/>
</dbReference>
<dbReference type="PROSITE" id="PS50011">
    <property type="entry name" value="PROTEIN_KINASE_DOM"/>
    <property type="match status" value="1"/>
</dbReference>
<feature type="compositionally biased region" description="Polar residues" evidence="5">
    <location>
        <begin position="493"/>
        <end position="509"/>
    </location>
</feature>
<evidence type="ECO:0000256" key="1">
    <source>
        <dbReference type="ARBA" id="ARBA00012513"/>
    </source>
</evidence>
<keyword evidence="8" id="KW-1185">Reference proteome</keyword>
<feature type="compositionally biased region" description="Basic and acidic residues" evidence="5">
    <location>
        <begin position="470"/>
        <end position="492"/>
    </location>
</feature>
<evidence type="ECO:0000313" key="7">
    <source>
        <dbReference type="EMBL" id="KAK2954481.1"/>
    </source>
</evidence>
<proteinExistence type="predicted"/>
<feature type="domain" description="Protein kinase" evidence="6">
    <location>
        <begin position="15"/>
        <end position="295"/>
    </location>
</feature>
<feature type="compositionally biased region" description="Basic and acidic residues" evidence="5">
    <location>
        <begin position="524"/>
        <end position="547"/>
    </location>
</feature>
<dbReference type="GO" id="GO:0004674">
    <property type="term" value="F:protein serine/threonine kinase activity"/>
    <property type="evidence" value="ECO:0007669"/>
    <property type="project" value="UniProtKB-EC"/>
</dbReference>
<evidence type="ECO:0000256" key="4">
    <source>
        <dbReference type="PROSITE-ProRule" id="PRU10141"/>
    </source>
</evidence>
<feature type="binding site" evidence="4">
    <location>
        <position position="42"/>
    </location>
    <ligand>
        <name>ATP</name>
        <dbReference type="ChEBI" id="CHEBI:30616"/>
    </ligand>
</feature>
<dbReference type="Pfam" id="PF00069">
    <property type="entry name" value="Pkinase"/>
    <property type="match status" value="1"/>
</dbReference>
<dbReference type="InterPro" id="IPR000719">
    <property type="entry name" value="Prot_kinase_dom"/>
</dbReference>